<sequence length="284" mass="30945">MVRHLQKVGPQKKSVGNTALDHEHDIGLTLNSIIRYSRSRVAIPTPGAPPFRLGSGQSRHLKPPSCGLEGRLNQLLQQVLGELNLPQTQDLLPGVGHSDQCMCVLGSPLPYLSMLLDAGQRSPGDALLCLSPSWLSRSASSSLMVHKAVTFDLGGRTFLSSFDPPRKVTYFLSCDPYLNEEVTHETDCPIGSSGSLVKLWGDVLTSRVLLQKTSIHTPPTLALLNHSAETTLEEGIVGAVELVLLRKPLKSSLDLIRKKVDSFLESKAVRHSDKVGCTLFLWTI</sequence>
<dbReference type="InterPro" id="IPR031046">
    <property type="entry name" value="CARNS1"/>
</dbReference>
<dbReference type="PANTHER" id="PTHR48066:SF1">
    <property type="entry name" value="CARNOSINE SYNTHASE 1"/>
    <property type="match status" value="1"/>
</dbReference>
<proteinExistence type="predicted"/>
<dbReference type="AlphaFoldDB" id="A0AA47P7V3"/>
<dbReference type="Proteomes" id="UP001174136">
    <property type="component" value="Unassembled WGS sequence"/>
</dbReference>
<dbReference type="GO" id="GO:0035499">
    <property type="term" value="P:carnosine biosynthetic process"/>
    <property type="evidence" value="ECO:0007669"/>
    <property type="project" value="InterPro"/>
</dbReference>
<dbReference type="EMBL" id="JAOPHQ010001452">
    <property type="protein sequence ID" value="KAK0150648.1"/>
    <property type="molecule type" value="Genomic_DNA"/>
</dbReference>
<dbReference type="PANTHER" id="PTHR48066">
    <property type="entry name" value="CARNOSINE SYNTHASE 1"/>
    <property type="match status" value="1"/>
</dbReference>
<keyword evidence="2" id="KW-1185">Reference proteome</keyword>
<name>A0AA47P7V3_MERPO</name>
<accession>A0AA47P7V3</accession>
<organism evidence="1 2">
    <name type="scientific">Merluccius polli</name>
    <name type="common">Benguela hake</name>
    <name type="synonym">Merluccius cadenati</name>
    <dbReference type="NCBI Taxonomy" id="89951"/>
    <lineage>
        <taxon>Eukaryota</taxon>
        <taxon>Metazoa</taxon>
        <taxon>Chordata</taxon>
        <taxon>Craniata</taxon>
        <taxon>Vertebrata</taxon>
        <taxon>Euteleostomi</taxon>
        <taxon>Actinopterygii</taxon>
        <taxon>Neopterygii</taxon>
        <taxon>Teleostei</taxon>
        <taxon>Neoteleostei</taxon>
        <taxon>Acanthomorphata</taxon>
        <taxon>Zeiogadaria</taxon>
        <taxon>Gadariae</taxon>
        <taxon>Gadiformes</taxon>
        <taxon>Gadoidei</taxon>
        <taxon>Merlucciidae</taxon>
        <taxon>Merluccius</taxon>
    </lineage>
</organism>
<dbReference type="GO" id="GO:0047730">
    <property type="term" value="F:carnosine synthase activity"/>
    <property type="evidence" value="ECO:0007669"/>
    <property type="project" value="InterPro"/>
</dbReference>
<evidence type="ECO:0000313" key="2">
    <source>
        <dbReference type="Proteomes" id="UP001174136"/>
    </source>
</evidence>
<gene>
    <name evidence="1" type="primary">CARNS1_2</name>
    <name evidence="1" type="ORF">N1851_008241</name>
</gene>
<protein>
    <submittedName>
        <fullName evidence="1">Carnosine synthase 1</fullName>
    </submittedName>
</protein>
<dbReference type="GO" id="GO:0016887">
    <property type="term" value="F:ATP hydrolysis activity"/>
    <property type="evidence" value="ECO:0007669"/>
    <property type="project" value="InterPro"/>
</dbReference>
<evidence type="ECO:0000313" key="1">
    <source>
        <dbReference type="EMBL" id="KAK0150648.1"/>
    </source>
</evidence>
<reference evidence="1" key="1">
    <citation type="journal article" date="2023" name="Front. Mar. Sci.">
        <title>A new Merluccius polli reference genome to investigate the effects of global change in West African waters.</title>
        <authorList>
            <person name="Mateo J.L."/>
            <person name="Blanco-Fernandez C."/>
            <person name="Garcia-Vazquez E."/>
            <person name="Machado-Schiaffino G."/>
        </authorList>
    </citation>
    <scope>NUCLEOTIDE SEQUENCE</scope>
    <source>
        <strain evidence="1">C29</strain>
        <tissue evidence="1">Fin</tissue>
    </source>
</reference>
<comment type="caution">
    <text evidence="1">The sequence shown here is derived from an EMBL/GenBank/DDBJ whole genome shotgun (WGS) entry which is preliminary data.</text>
</comment>